<reference evidence="4 5" key="1">
    <citation type="submission" date="2019-03" db="EMBL/GenBank/DDBJ databases">
        <title>Genomics of glacier-inhabiting Cryobacterium strains.</title>
        <authorList>
            <person name="Liu Q."/>
            <person name="Xin Y.-H."/>
        </authorList>
    </citation>
    <scope>NUCLEOTIDE SEQUENCE [LARGE SCALE GENOMIC DNA]</scope>
    <source>
        <strain evidence="4 5">Sr54</strain>
    </source>
</reference>
<evidence type="ECO:0000256" key="1">
    <source>
        <dbReference type="ARBA" id="ARBA00009986"/>
    </source>
</evidence>
<sequence>MADRTDLHSSQLDLAIAELAEGSERWGATPLGARGDLLARTRASVSEEAERWVAAAARSKGLNPSSLLIGEEWLTGPYAVLTSLNALGRTLRALASGRSPLAGQRLGRAPGGRVTVSVLPHNAWDGLLLHGFSARAWLRPGVTMEHARVAAGLGQLTPTVAGGVGLVLGAGNISSIAPLDVLYELVAHNRASILKLNPTFDKLLPIYRAALAPLIEQGLLRIVTGGADVGGYLAHHLGIRHVHITGSAATHDAIVFGGSTTLRLGKPISSELGGVSPIIVLPGRWSRRDLRYQAQHVATMRLHNGGYNCIAGQVLVLSAAWPQKRAFLDAVAAALAAAPTRPAWYPGSDDRMRAASAAYPAAQSIPGGRLLVAASAPPMTAALATSAASGRSAGAGAGHGLTGAASASTEDMLTTEYFAPVLGVVELPGFGQAFLDLAVESVNRDFLGTLGANILGMPATIRRLGPGFEQAVARLRYGTIAINAWTGVGFLSAAAPWGAFPGHTLDNVQSGIGVVHNALLLDDVERTVVRGPFRPFPRSVMHGEWALLPKPPWFVSSRSGTLTARLLTGFAAHPAARKLPRILAAAFRA</sequence>
<dbReference type="AlphaFoldDB" id="A0A4R9BPE2"/>
<proteinExistence type="inferred from homology"/>
<comment type="similarity">
    <text evidence="1">Belongs to the aldehyde dehydrogenase family.</text>
</comment>
<comment type="caution">
    <text evidence="4">The sequence shown here is derived from an EMBL/GenBank/DDBJ whole genome shotgun (WGS) entry which is preliminary data.</text>
</comment>
<gene>
    <name evidence="4" type="ORF">E3T51_10145</name>
</gene>
<evidence type="ECO:0000256" key="2">
    <source>
        <dbReference type="ARBA" id="ARBA00023002"/>
    </source>
</evidence>
<accession>A0A4R9BPE2</accession>
<dbReference type="PANTHER" id="PTHR42804:SF1">
    <property type="entry name" value="ALDEHYDE DEHYDROGENASE-RELATED"/>
    <property type="match status" value="1"/>
</dbReference>
<keyword evidence="2" id="KW-0560">Oxidoreductase</keyword>
<dbReference type="InterPro" id="IPR016162">
    <property type="entry name" value="Ald_DH_N"/>
</dbReference>
<dbReference type="SUPFAM" id="SSF53720">
    <property type="entry name" value="ALDH-like"/>
    <property type="match status" value="1"/>
</dbReference>
<keyword evidence="5" id="KW-1185">Reference proteome</keyword>
<feature type="domain" description="Aldehyde dehydrogenase" evidence="3">
    <location>
        <begin position="215"/>
        <end position="337"/>
    </location>
</feature>
<dbReference type="PANTHER" id="PTHR42804">
    <property type="entry name" value="ALDEHYDE DEHYDROGENASE"/>
    <property type="match status" value="1"/>
</dbReference>
<organism evidence="4 5">
    <name type="scientific">Cryobacterium serini</name>
    <dbReference type="NCBI Taxonomy" id="1259201"/>
    <lineage>
        <taxon>Bacteria</taxon>
        <taxon>Bacillati</taxon>
        <taxon>Actinomycetota</taxon>
        <taxon>Actinomycetes</taxon>
        <taxon>Micrococcales</taxon>
        <taxon>Microbacteriaceae</taxon>
        <taxon>Cryobacterium</taxon>
    </lineage>
</organism>
<dbReference type="InterPro" id="IPR016163">
    <property type="entry name" value="Ald_DH_C"/>
</dbReference>
<name>A0A4R9BPE2_9MICO</name>
<dbReference type="Gene3D" id="3.40.605.10">
    <property type="entry name" value="Aldehyde Dehydrogenase, Chain A, domain 1"/>
    <property type="match status" value="1"/>
</dbReference>
<protein>
    <submittedName>
        <fullName evidence="4">Aldehyde dehydrogenase family protein</fullName>
    </submittedName>
</protein>
<evidence type="ECO:0000313" key="5">
    <source>
        <dbReference type="Proteomes" id="UP000297626"/>
    </source>
</evidence>
<evidence type="ECO:0000313" key="4">
    <source>
        <dbReference type="EMBL" id="TFD87938.1"/>
    </source>
</evidence>
<dbReference type="EMBL" id="SOHN01000011">
    <property type="protein sequence ID" value="TFD87938.1"/>
    <property type="molecule type" value="Genomic_DNA"/>
</dbReference>
<dbReference type="Pfam" id="PF00171">
    <property type="entry name" value="Aldedh"/>
    <property type="match status" value="1"/>
</dbReference>
<dbReference type="GO" id="GO:0016620">
    <property type="term" value="F:oxidoreductase activity, acting on the aldehyde or oxo group of donors, NAD or NADP as acceptor"/>
    <property type="evidence" value="ECO:0007669"/>
    <property type="project" value="InterPro"/>
</dbReference>
<dbReference type="InterPro" id="IPR016161">
    <property type="entry name" value="Ald_DH/histidinol_DH"/>
</dbReference>
<dbReference type="InterPro" id="IPR015590">
    <property type="entry name" value="Aldehyde_DH_dom"/>
</dbReference>
<dbReference type="Gene3D" id="3.40.309.10">
    <property type="entry name" value="Aldehyde Dehydrogenase, Chain A, domain 2"/>
    <property type="match status" value="1"/>
</dbReference>
<evidence type="ECO:0000259" key="3">
    <source>
        <dbReference type="Pfam" id="PF00171"/>
    </source>
</evidence>
<dbReference type="Proteomes" id="UP000297626">
    <property type="component" value="Unassembled WGS sequence"/>
</dbReference>